<dbReference type="AlphaFoldDB" id="A0AAV4MLN0"/>
<name>A0AAV4MLN0_CAEEX</name>
<organism evidence="1 2">
    <name type="scientific">Caerostris extrusa</name>
    <name type="common">Bark spider</name>
    <name type="synonym">Caerostris bankana</name>
    <dbReference type="NCBI Taxonomy" id="172846"/>
    <lineage>
        <taxon>Eukaryota</taxon>
        <taxon>Metazoa</taxon>
        <taxon>Ecdysozoa</taxon>
        <taxon>Arthropoda</taxon>
        <taxon>Chelicerata</taxon>
        <taxon>Arachnida</taxon>
        <taxon>Araneae</taxon>
        <taxon>Araneomorphae</taxon>
        <taxon>Entelegynae</taxon>
        <taxon>Araneoidea</taxon>
        <taxon>Araneidae</taxon>
        <taxon>Caerostris</taxon>
    </lineage>
</organism>
<accession>A0AAV4MLN0</accession>
<proteinExistence type="predicted"/>
<reference evidence="1 2" key="1">
    <citation type="submission" date="2021-06" db="EMBL/GenBank/DDBJ databases">
        <title>Caerostris extrusa draft genome.</title>
        <authorList>
            <person name="Kono N."/>
            <person name="Arakawa K."/>
        </authorList>
    </citation>
    <scope>NUCLEOTIDE SEQUENCE [LARGE SCALE GENOMIC DNA]</scope>
</reference>
<gene>
    <name evidence="1" type="ORF">CEXT_618171</name>
</gene>
<comment type="caution">
    <text evidence="1">The sequence shown here is derived from an EMBL/GenBank/DDBJ whole genome shotgun (WGS) entry which is preliminary data.</text>
</comment>
<protein>
    <submittedName>
        <fullName evidence="1">Uncharacterized protein</fullName>
    </submittedName>
</protein>
<evidence type="ECO:0000313" key="2">
    <source>
        <dbReference type="Proteomes" id="UP001054945"/>
    </source>
</evidence>
<dbReference type="EMBL" id="BPLR01019872">
    <property type="protein sequence ID" value="GIX72710.1"/>
    <property type="molecule type" value="Genomic_DNA"/>
</dbReference>
<evidence type="ECO:0000313" key="1">
    <source>
        <dbReference type="EMBL" id="GIX72710.1"/>
    </source>
</evidence>
<sequence>MVHRFSMMPTSAGAATHHRSGNLFGQTVMQHFHGPQGLFSDAACHCIMYFTVAPLINVPEIQPSAPISPHETPAWQTQLYDHVFASLHIR</sequence>
<keyword evidence="2" id="KW-1185">Reference proteome</keyword>
<dbReference type="Proteomes" id="UP001054945">
    <property type="component" value="Unassembled WGS sequence"/>
</dbReference>